<reference evidence="1 2" key="1">
    <citation type="submission" date="2014-04" db="EMBL/GenBank/DDBJ databases">
        <title>Genome study of Napier grass stunt phytoplasma.</title>
        <authorList>
            <person name="Kawicha P."/>
            <person name="Dickinson M."/>
            <person name="Hodgetts J."/>
        </authorList>
    </citation>
    <scope>NUCLEOTIDE SEQUENCE [LARGE SCALE GENOMIC DNA]</scope>
    <source>
        <strain evidence="1 2">NGS-S10</strain>
    </source>
</reference>
<evidence type="ECO:0000313" key="2">
    <source>
        <dbReference type="Proteomes" id="UP000249343"/>
    </source>
</evidence>
<evidence type="ECO:0000313" key="1">
    <source>
        <dbReference type="EMBL" id="RAM57842.1"/>
    </source>
</evidence>
<name>A0A328IHW7_9MOLU</name>
<accession>A0A328IHW7</accession>
<gene>
    <name evidence="1" type="ORF">DH96_00745</name>
</gene>
<proteinExistence type="predicted"/>
<keyword evidence="2" id="KW-1185">Reference proteome</keyword>
<dbReference type="AlphaFoldDB" id="A0A328IHW7"/>
<protein>
    <submittedName>
        <fullName evidence="1">Uncharacterized protein</fullName>
    </submittedName>
</protein>
<dbReference type="Proteomes" id="UP000249343">
    <property type="component" value="Unassembled WGS sequence"/>
</dbReference>
<dbReference type="EMBL" id="JHUK01000002">
    <property type="protein sequence ID" value="RAM57842.1"/>
    <property type="molecule type" value="Genomic_DNA"/>
</dbReference>
<organism evidence="1 2">
    <name type="scientific">Candidatus Phytoplasma oryzae</name>
    <dbReference type="NCBI Taxonomy" id="203274"/>
    <lineage>
        <taxon>Bacteria</taxon>
        <taxon>Bacillati</taxon>
        <taxon>Mycoplasmatota</taxon>
        <taxon>Mollicutes</taxon>
        <taxon>Acholeplasmatales</taxon>
        <taxon>Acholeplasmataceae</taxon>
        <taxon>Candidatus Phytoplasma</taxon>
        <taxon>16SrXI (Rice yellow dwarf group)</taxon>
    </lineage>
</organism>
<comment type="caution">
    <text evidence="1">The sequence shown here is derived from an EMBL/GenBank/DDBJ whole genome shotgun (WGS) entry which is preliminary data.</text>
</comment>
<sequence>MNLYPLFFISIFHKFYKNRKLNILDFEDISNINIIIFFFKIKTINFDNIQKNYKFILFFKYFSIIL</sequence>